<evidence type="ECO:0000313" key="3">
    <source>
        <dbReference type="Proteomes" id="UP000015927"/>
    </source>
</evidence>
<reference evidence="2 3" key="1">
    <citation type="submission" date="2010-12" db="EMBL/GenBank/DDBJ databases">
        <title>The Genome Sequence of Lactobacillus paracasei subsp. paracasei strain 8700:2.</title>
        <authorList>
            <consortium name="The Broad Institute Genome Sequencing Platform"/>
            <person name="Ward D."/>
            <person name="Earl A."/>
            <person name="Feldgarden M."/>
            <person name="Young S.K."/>
            <person name="Gargeya S."/>
            <person name="Zeng Q."/>
            <person name="Alvarado L."/>
            <person name="Berlin A."/>
            <person name="Bochicchio J."/>
            <person name="Chapman S.B."/>
            <person name="Chen Z."/>
            <person name="Freedman E."/>
            <person name="Gellesch M."/>
            <person name="Goldberg J."/>
            <person name="Griggs A."/>
            <person name="Gujja S."/>
            <person name="Heilman E."/>
            <person name="Heiman D."/>
            <person name="Howarth C."/>
            <person name="Mehta T."/>
            <person name="Neiman D."/>
            <person name="Pearson M."/>
            <person name="Roberts A."/>
            <person name="Saif S."/>
            <person name="Shea T."/>
            <person name="Shenoy N."/>
            <person name="Sisk P."/>
            <person name="Stolte C."/>
            <person name="Sykes S."/>
            <person name="White J."/>
            <person name="Yandava C."/>
            <person name="Saulnier D."/>
            <person name="Haas B."/>
            <person name="Nusbaum C."/>
            <person name="Birren B."/>
        </authorList>
    </citation>
    <scope>NUCLEOTIDE SEQUENCE [LARGE SCALE GENOMIC DNA]</scope>
    <source>
        <strain evidence="2 3">8700:2</strain>
    </source>
</reference>
<dbReference type="AlphaFoldDB" id="A0A826HYI5"/>
<feature type="signal peptide" evidence="1">
    <location>
        <begin position="1"/>
        <end position="26"/>
    </location>
</feature>
<organism evidence="2 3">
    <name type="scientific">Lacticaseibacillus paracasei subsp. paracasei 8700:2</name>
    <dbReference type="NCBI Taxonomy" id="537973"/>
    <lineage>
        <taxon>Bacteria</taxon>
        <taxon>Bacillati</taxon>
        <taxon>Bacillota</taxon>
        <taxon>Bacilli</taxon>
        <taxon>Lactobacillales</taxon>
        <taxon>Lactobacillaceae</taxon>
        <taxon>Lacticaseibacillus</taxon>
    </lineage>
</organism>
<sequence length="91" mass="9720">MKKKTFIMICLTVIFGMVLGPLQSVAAAEATWPSGIYPPPATGSFTRLNGLFDRVSTDSSPIKSGTDEVGFELNADQARSGLFGAKRLLLI</sequence>
<dbReference type="KEGG" id="lpi:LBPG_02671"/>
<keyword evidence="1" id="KW-0732">Signal</keyword>
<dbReference type="EMBL" id="CP002391">
    <property type="protein sequence ID" value="EEQ67222.1"/>
    <property type="molecule type" value="Genomic_DNA"/>
</dbReference>
<accession>A0A826HYI5</accession>
<proteinExistence type="predicted"/>
<protein>
    <submittedName>
        <fullName evidence="2">Uncharacterized protein</fullName>
    </submittedName>
</protein>
<feature type="chain" id="PRO_5039281894" evidence="1">
    <location>
        <begin position="27"/>
        <end position="91"/>
    </location>
</feature>
<evidence type="ECO:0000256" key="1">
    <source>
        <dbReference type="SAM" id="SignalP"/>
    </source>
</evidence>
<name>A0A826HYI5_LACPA</name>
<evidence type="ECO:0000313" key="2">
    <source>
        <dbReference type="EMBL" id="EEQ67222.1"/>
    </source>
</evidence>
<gene>
    <name evidence="2" type="ORF">LBPG_02671</name>
</gene>
<dbReference type="Proteomes" id="UP000015927">
    <property type="component" value="Chromosome"/>
</dbReference>